<name>A0A1Y5HYE9_OLEAN</name>
<gene>
    <name evidence="1" type="ORF">A9R00_03490</name>
</gene>
<organism evidence="1 2">
    <name type="scientific">Oleispira antarctica</name>
    <dbReference type="NCBI Taxonomy" id="188908"/>
    <lineage>
        <taxon>Bacteria</taxon>
        <taxon>Pseudomonadati</taxon>
        <taxon>Pseudomonadota</taxon>
        <taxon>Gammaproteobacteria</taxon>
        <taxon>Oceanospirillales</taxon>
        <taxon>Oceanospirillaceae</taxon>
        <taxon>Oleispira</taxon>
    </lineage>
</organism>
<evidence type="ECO:0008006" key="3">
    <source>
        <dbReference type="Google" id="ProtNLM"/>
    </source>
</evidence>
<reference evidence="2" key="1">
    <citation type="journal article" date="2017" name="Proc. Natl. Acad. Sci. U.S.A.">
        <title>Simulation of Deepwater Horizon oil plume reveals substrate specialization within a complex community of hydrocarbon degraders.</title>
        <authorList>
            <person name="Hu P."/>
            <person name="Dubinsky E.A."/>
            <person name="Probst A.J."/>
            <person name="Wang J."/>
            <person name="Sieber C.M.K."/>
            <person name="Tom L.M."/>
            <person name="Gardinali P."/>
            <person name="Banfield J.F."/>
            <person name="Atlas R.M."/>
            <person name="Andersen G.L."/>
        </authorList>
    </citation>
    <scope>NUCLEOTIDE SEQUENCE [LARGE SCALE GENOMIC DNA]</scope>
</reference>
<dbReference type="NCBIfam" id="NF038106">
    <property type="entry name" value="gamma_NF038106"/>
    <property type="match status" value="1"/>
</dbReference>
<sequence>MTKKDKEKVFGGEWSEAQLEEFLVDQDYPGETANFTSIIRAYRHMMPASFADFLILLKEKGGDVNAKNEAGETAYAIIATHPKGAEFAVLLKEAGAQ</sequence>
<protein>
    <recommendedName>
        <fullName evidence="3">Ankyrin repeat domain-containing protein</fullName>
    </recommendedName>
</protein>
<dbReference type="AlphaFoldDB" id="A0A1Y5HYE9"/>
<comment type="caution">
    <text evidence="1">The sequence shown here is derived from an EMBL/GenBank/DDBJ whole genome shotgun (WGS) entry which is preliminary data.</text>
</comment>
<dbReference type="InterPro" id="IPR047742">
    <property type="entry name" value="PA4642-like"/>
</dbReference>
<dbReference type="Proteomes" id="UP000227088">
    <property type="component" value="Unassembled WGS sequence"/>
</dbReference>
<dbReference type="EMBL" id="MABE01000203">
    <property type="protein sequence ID" value="OUS40934.1"/>
    <property type="molecule type" value="Genomic_DNA"/>
</dbReference>
<evidence type="ECO:0000313" key="1">
    <source>
        <dbReference type="EMBL" id="OUS40934.1"/>
    </source>
</evidence>
<evidence type="ECO:0000313" key="2">
    <source>
        <dbReference type="Proteomes" id="UP000227088"/>
    </source>
</evidence>
<proteinExistence type="predicted"/>
<accession>A0A1Y5HYE9</accession>